<evidence type="ECO:0000259" key="2">
    <source>
        <dbReference type="Pfam" id="PF06738"/>
    </source>
</evidence>
<name>A0A4R5LTK0_9GAMM</name>
<protein>
    <recommendedName>
        <fullName evidence="2">Threonine/serine exporter-like N-terminal domain-containing protein</fullName>
    </recommendedName>
</protein>
<dbReference type="Pfam" id="PF06738">
    <property type="entry name" value="ThrE"/>
    <property type="match status" value="1"/>
</dbReference>
<gene>
    <name evidence="3" type="ORF">E2F43_00105</name>
</gene>
<reference evidence="3 4" key="1">
    <citation type="submission" date="2019-03" db="EMBL/GenBank/DDBJ databases">
        <title>Seongchinamella monodicae gen. nov., sp. nov., a novel member of the Gammaproteobacteria isolated from a tidal mudflat of beach.</title>
        <authorList>
            <person name="Yang H.G."/>
            <person name="Kang J.W."/>
            <person name="Lee S.D."/>
        </authorList>
    </citation>
    <scope>NUCLEOTIDE SEQUENCE [LARGE SCALE GENOMIC DNA]</scope>
    <source>
        <strain evidence="3 4">GH4-78</strain>
    </source>
</reference>
<keyword evidence="4" id="KW-1185">Reference proteome</keyword>
<dbReference type="Proteomes" id="UP000295554">
    <property type="component" value="Unassembled WGS sequence"/>
</dbReference>
<dbReference type="InterPro" id="IPR010619">
    <property type="entry name" value="ThrE-like_N"/>
</dbReference>
<evidence type="ECO:0000313" key="3">
    <source>
        <dbReference type="EMBL" id="TDG14689.1"/>
    </source>
</evidence>
<evidence type="ECO:0000313" key="4">
    <source>
        <dbReference type="Proteomes" id="UP000295554"/>
    </source>
</evidence>
<sequence length="189" mass="20625">MANSRILNSRYHVVGKTAAEEFQGLASVSFEEAWRYIVKIGLAAHGYGSTAGRLESFLACLSRKLGYEGVFRSTPSYIVFAVRERSYAPQRVDLDKLARLGDPLQDMTAGTLSLAGSSARLDAIDKLPPPWGKFASMLGYAFPGKGLAPLLQLTQGIALTPIFQVIQNPILNPTDDWSTFFGLRLRAAL</sequence>
<accession>A0A4R5LTK0</accession>
<comment type="similarity">
    <text evidence="1">Belongs to the ThrE exporter (TC 2.A.79) family.</text>
</comment>
<proteinExistence type="inferred from homology"/>
<dbReference type="OrthoDB" id="1490274at2"/>
<feature type="domain" description="Threonine/serine exporter-like N-terminal" evidence="2">
    <location>
        <begin position="35"/>
        <end position="152"/>
    </location>
</feature>
<comment type="caution">
    <text evidence="3">The sequence shown here is derived from an EMBL/GenBank/DDBJ whole genome shotgun (WGS) entry which is preliminary data.</text>
</comment>
<dbReference type="EMBL" id="SMSE01000001">
    <property type="protein sequence ID" value="TDG14689.1"/>
    <property type="molecule type" value="Genomic_DNA"/>
</dbReference>
<dbReference type="GO" id="GO:0022857">
    <property type="term" value="F:transmembrane transporter activity"/>
    <property type="evidence" value="ECO:0007669"/>
    <property type="project" value="InterPro"/>
</dbReference>
<evidence type="ECO:0000256" key="1">
    <source>
        <dbReference type="ARBA" id="ARBA00034125"/>
    </source>
</evidence>
<organism evidence="3 4">
    <name type="scientific">Seongchinamella unica</name>
    <dbReference type="NCBI Taxonomy" id="2547392"/>
    <lineage>
        <taxon>Bacteria</taxon>
        <taxon>Pseudomonadati</taxon>
        <taxon>Pseudomonadota</taxon>
        <taxon>Gammaproteobacteria</taxon>
        <taxon>Cellvibrionales</taxon>
        <taxon>Halieaceae</taxon>
        <taxon>Seongchinamella</taxon>
    </lineage>
</organism>
<dbReference type="AlphaFoldDB" id="A0A4R5LTK0"/>